<feature type="compositionally biased region" description="Polar residues" evidence="1">
    <location>
        <begin position="22"/>
        <end position="32"/>
    </location>
</feature>
<evidence type="ECO:0000313" key="2">
    <source>
        <dbReference type="EMBL" id="KAF5317820.1"/>
    </source>
</evidence>
<reference evidence="2 3" key="1">
    <citation type="journal article" date="2020" name="ISME J.">
        <title>Uncovering the hidden diversity of litter-decomposition mechanisms in mushroom-forming fungi.</title>
        <authorList>
            <person name="Floudas D."/>
            <person name="Bentzer J."/>
            <person name="Ahren D."/>
            <person name="Johansson T."/>
            <person name="Persson P."/>
            <person name="Tunlid A."/>
        </authorList>
    </citation>
    <scope>NUCLEOTIDE SEQUENCE [LARGE SCALE GENOMIC DNA]</scope>
    <source>
        <strain evidence="2 3">CBS 101986</strain>
    </source>
</reference>
<feature type="compositionally biased region" description="Polar residues" evidence="1">
    <location>
        <begin position="99"/>
        <end position="114"/>
    </location>
</feature>
<feature type="region of interest" description="Disordered" evidence="1">
    <location>
        <begin position="1"/>
        <end position="133"/>
    </location>
</feature>
<proteinExistence type="predicted"/>
<feature type="compositionally biased region" description="Pro residues" evidence="1">
    <location>
        <begin position="33"/>
        <end position="48"/>
    </location>
</feature>
<evidence type="ECO:0000313" key="3">
    <source>
        <dbReference type="Proteomes" id="UP000567179"/>
    </source>
</evidence>
<gene>
    <name evidence="2" type="ORF">D9619_012612</name>
</gene>
<sequence length="383" mass="41420">MSETRSPIHITLPTHAALQSPIEVNTPASRSTIPPPPYVAFADPPPPSGAQSAPPEVPVTEVEASSGPLLQPPLPAHNVQDTIQPQPTIVSTQDRRTAFEQTGRPSPQIQTAQPGSIYWPPRADPPTLTLGQSYREKRTTRLFATFLLLFPRLAPHYSMLTQQTGGDPNQPQQATMSPYAEASTTGQQLPPQYGDSVGPTPYIVAPAQIPYTAPQTHEGSYISPSWDSKSPPINTSYTAPPIVQQHSTGQQSQCSSEYMRVPTVPTPQETEDDFPRTQPTGISLHPMAPIAPSPLPPSYSGAVDPIIQYPAPLASPKVPDITSSASEWGWDSNMPSVHYADPSSPVSPHHTGTQRRIIIPMTPDAPIKTPGQTYQEECMSFFN</sequence>
<protein>
    <submittedName>
        <fullName evidence="2">Uncharacterized protein</fullName>
    </submittedName>
</protein>
<evidence type="ECO:0000256" key="1">
    <source>
        <dbReference type="SAM" id="MobiDB-lite"/>
    </source>
</evidence>
<dbReference type="EMBL" id="JAACJJ010000032">
    <property type="protein sequence ID" value="KAF5317820.1"/>
    <property type="molecule type" value="Genomic_DNA"/>
</dbReference>
<accession>A0A8H5B769</accession>
<dbReference type="AlphaFoldDB" id="A0A8H5B769"/>
<feature type="compositionally biased region" description="Polar residues" evidence="1">
    <location>
        <begin position="79"/>
        <end position="92"/>
    </location>
</feature>
<comment type="caution">
    <text evidence="2">The sequence shown here is derived from an EMBL/GenBank/DDBJ whole genome shotgun (WGS) entry which is preliminary data.</text>
</comment>
<dbReference type="Proteomes" id="UP000567179">
    <property type="component" value="Unassembled WGS sequence"/>
</dbReference>
<organism evidence="2 3">
    <name type="scientific">Psilocybe cf. subviscida</name>
    <dbReference type="NCBI Taxonomy" id="2480587"/>
    <lineage>
        <taxon>Eukaryota</taxon>
        <taxon>Fungi</taxon>
        <taxon>Dikarya</taxon>
        <taxon>Basidiomycota</taxon>
        <taxon>Agaricomycotina</taxon>
        <taxon>Agaricomycetes</taxon>
        <taxon>Agaricomycetidae</taxon>
        <taxon>Agaricales</taxon>
        <taxon>Agaricineae</taxon>
        <taxon>Strophariaceae</taxon>
        <taxon>Psilocybe</taxon>
    </lineage>
</organism>
<feature type="region of interest" description="Disordered" evidence="1">
    <location>
        <begin position="159"/>
        <end position="187"/>
    </location>
</feature>
<keyword evidence="3" id="KW-1185">Reference proteome</keyword>
<name>A0A8H5B769_9AGAR</name>